<dbReference type="GeneID" id="25736353"/>
<evidence type="ECO:0000256" key="3">
    <source>
        <dbReference type="SAM" id="MobiDB-lite"/>
    </source>
</evidence>
<dbReference type="GO" id="GO:0003723">
    <property type="term" value="F:RNA binding"/>
    <property type="evidence" value="ECO:0007669"/>
    <property type="project" value="UniProtKB-UniRule"/>
</dbReference>
<protein>
    <submittedName>
        <fullName evidence="5">CUG-BP-and ETR-3-like factor 4</fullName>
    </submittedName>
</protein>
<proteinExistence type="predicted"/>
<feature type="domain" description="RRM" evidence="4">
    <location>
        <begin position="410"/>
        <end position="496"/>
    </location>
</feature>
<gene>
    <name evidence="5" type="ORF">MNEG_3475</name>
</gene>
<dbReference type="Pfam" id="PF00076">
    <property type="entry name" value="RRM_1"/>
    <property type="match status" value="4"/>
</dbReference>
<dbReference type="EMBL" id="KK100657">
    <property type="protein sequence ID" value="KIZ04483.1"/>
    <property type="molecule type" value="Genomic_DNA"/>
</dbReference>
<dbReference type="InterPro" id="IPR035979">
    <property type="entry name" value="RBD_domain_sf"/>
</dbReference>
<feature type="domain" description="RRM" evidence="4">
    <location>
        <begin position="80"/>
        <end position="161"/>
    </location>
</feature>
<dbReference type="SUPFAM" id="SSF54928">
    <property type="entry name" value="RNA-binding domain, RBD"/>
    <property type="match status" value="3"/>
</dbReference>
<feature type="domain" description="RRM" evidence="4">
    <location>
        <begin position="179"/>
        <end position="261"/>
    </location>
</feature>
<organism evidence="5 6">
    <name type="scientific">Monoraphidium neglectum</name>
    <dbReference type="NCBI Taxonomy" id="145388"/>
    <lineage>
        <taxon>Eukaryota</taxon>
        <taxon>Viridiplantae</taxon>
        <taxon>Chlorophyta</taxon>
        <taxon>core chlorophytes</taxon>
        <taxon>Chlorophyceae</taxon>
        <taxon>CS clade</taxon>
        <taxon>Sphaeropleales</taxon>
        <taxon>Selenastraceae</taxon>
        <taxon>Monoraphidium</taxon>
    </lineage>
</organism>
<dbReference type="OrthoDB" id="410044at2759"/>
<accession>A0A0D2K1L3</accession>
<dbReference type="PANTHER" id="PTHR48027">
    <property type="entry name" value="HETEROGENEOUS NUCLEAR RIBONUCLEOPROTEIN 87F-RELATED"/>
    <property type="match status" value="1"/>
</dbReference>
<dbReference type="InterPro" id="IPR012677">
    <property type="entry name" value="Nucleotide-bd_a/b_plait_sf"/>
</dbReference>
<dbReference type="RefSeq" id="XP_013903502.1">
    <property type="nucleotide sequence ID" value="XM_014048048.1"/>
</dbReference>
<sequence>MHVMCLQWGDVKDIIVLNDKVTGQPRGCAFVSYATREEAEAAIQNLDRRVQLPGAQNKIEVRFARSHQYVQAGSGPEDNRQLFFARCPPTATEADVAALFARYGVVKEINLFRERRTNQSKGCGFVTMETRAQAVAAMEGLDEKHTLEGGSNPMAVKWADPELQVKKRRAVEESNTDNRMLFFAKVLRSSTEDEVRALFGRYGRVFEVNLFRAFQGAPTSKGCGLVTMGSNEEAVAAIEALDSRHTWEGMDAPMVVKWMDVALQRRRREEHLAAMRQGGGGQPQQQGAGALAGDPLPASQQIAGIASMSESWMMSSGSISSGTLAGFGGLLGSSSAALRAQSGAFSAPQAARGAYGGGGAPAAQQVFGSGQHMQGYGSGPQAVARALVDPGPTAAPQLELPPPSCALDAYKLFVGNVPKSYTEEDLRPLFESVGQVAELVVVRDRFTHESKGSAFVWFRSKADADSAALRLNGCRLPPNDLGGEPARPLVVRRANARRAAAGAGAGAFAGAGPGAAGVPQAVYAAQQQQQQQFAAAGAGSLVGFESVGYVTAAPPQGQAGGGGGEVVHLQPLVLQAAPSQQLQMQTFGGDAGGSGPSAVGTTGPSGPLGGLGSATSTSLASSGPALSGGSAGLLSGSGSAVFAQAGGGAAAAAAAAAPLHALQVPVPAHKMAAVMPHIYSIQTMSGADVTGQAVGPGVFCLQLVGGQVQVETAHQLVASVLQSIGQ</sequence>
<name>A0A0D2K1L3_9CHLO</name>
<dbReference type="PROSITE" id="PS50102">
    <property type="entry name" value="RRM"/>
    <property type="match status" value="4"/>
</dbReference>
<feature type="region of interest" description="Disordered" evidence="3">
    <location>
        <begin position="272"/>
        <end position="294"/>
    </location>
</feature>
<dbReference type="STRING" id="145388.A0A0D2K1L3"/>
<evidence type="ECO:0000256" key="1">
    <source>
        <dbReference type="ARBA" id="ARBA00022884"/>
    </source>
</evidence>
<dbReference type="Gene3D" id="3.30.70.330">
    <property type="match status" value="4"/>
</dbReference>
<dbReference type="Proteomes" id="UP000054498">
    <property type="component" value="Unassembled WGS sequence"/>
</dbReference>
<dbReference type="KEGG" id="mng:MNEG_3475"/>
<dbReference type="SMART" id="SM00360">
    <property type="entry name" value="RRM"/>
    <property type="match status" value="4"/>
</dbReference>
<evidence type="ECO:0000313" key="5">
    <source>
        <dbReference type="EMBL" id="KIZ04483.1"/>
    </source>
</evidence>
<feature type="compositionally biased region" description="Low complexity" evidence="3">
    <location>
        <begin position="283"/>
        <end position="293"/>
    </location>
</feature>
<dbReference type="InterPro" id="IPR000504">
    <property type="entry name" value="RRM_dom"/>
</dbReference>
<dbReference type="AlphaFoldDB" id="A0A0D2K1L3"/>
<feature type="region of interest" description="Disordered" evidence="3">
    <location>
        <begin position="585"/>
        <end position="616"/>
    </location>
</feature>
<dbReference type="InterPro" id="IPR052462">
    <property type="entry name" value="SLIRP/GR-RBP-like"/>
</dbReference>
<keyword evidence="6" id="KW-1185">Reference proteome</keyword>
<feature type="domain" description="RRM" evidence="4">
    <location>
        <begin position="1"/>
        <end position="66"/>
    </location>
</feature>
<keyword evidence="1 2" id="KW-0694">RNA-binding</keyword>
<reference evidence="5 6" key="1">
    <citation type="journal article" date="2013" name="BMC Genomics">
        <title>Reconstruction of the lipid metabolism for the microalga Monoraphidium neglectum from its genome sequence reveals characteristics suitable for biofuel production.</title>
        <authorList>
            <person name="Bogen C."/>
            <person name="Al-Dilaimi A."/>
            <person name="Albersmeier A."/>
            <person name="Wichmann J."/>
            <person name="Grundmann M."/>
            <person name="Rupp O."/>
            <person name="Lauersen K.J."/>
            <person name="Blifernez-Klassen O."/>
            <person name="Kalinowski J."/>
            <person name="Goesmann A."/>
            <person name="Mussgnug J.H."/>
            <person name="Kruse O."/>
        </authorList>
    </citation>
    <scope>NUCLEOTIDE SEQUENCE [LARGE SCALE GENOMIC DNA]</scope>
    <source>
        <strain evidence="5 6">SAG 48.87</strain>
    </source>
</reference>
<evidence type="ECO:0000256" key="2">
    <source>
        <dbReference type="PROSITE-ProRule" id="PRU00176"/>
    </source>
</evidence>
<evidence type="ECO:0000313" key="6">
    <source>
        <dbReference type="Proteomes" id="UP000054498"/>
    </source>
</evidence>
<evidence type="ECO:0000259" key="4">
    <source>
        <dbReference type="PROSITE" id="PS50102"/>
    </source>
</evidence>